<feature type="domain" description="MAM" evidence="1">
    <location>
        <begin position="1244"/>
        <end position="1406"/>
    </location>
</feature>
<dbReference type="OrthoDB" id="412155at2759"/>
<dbReference type="KEGG" id="aplc:110982428"/>
<feature type="domain" description="MAM" evidence="1">
    <location>
        <begin position="721"/>
        <end position="886"/>
    </location>
</feature>
<dbReference type="Pfam" id="PF00629">
    <property type="entry name" value="MAM"/>
    <property type="match status" value="9"/>
</dbReference>
<dbReference type="PRINTS" id="PR00020">
    <property type="entry name" value="MAMDOMAIN"/>
</dbReference>
<evidence type="ECO:0000313" key="2">
    <source>
        <dbReference type="Proteomes" id="UP000694845"/>
    </source>
</evidence>
<evidence type="ECO:0000259" key="1">
    <source>
        <dbReference type="PROSITE" id="PS50060"/>
    </source>
</evidence>
<dbReference type="SMART" id="SM00137">
    <property type="entry name" value="MAM"/>
    <property type="match status" value="8"/>
</dbReference>
<feature type="domain" description="MAM" evidence="1">
    <location>
        <begin position="888"/>
        <end position="1054"/>
    </location>
</feature>
<protein>
    <submittedName>
        <fullName evidence="3">MAM and LDL-receptor class A domain-containing protein 1-like</fullName>
    </submittedName>
</protein>
<evidence type="ECO:0000313" key="3">
    <source>
        <dbReference type="RefSeq" id="XP_022096502.1"/>
    </source>
</evidence>
<feature type="domain" description="MAM" evidence="1">
    <location>
        <begin position="15"/>
        <end position="179"/>
    </location>
</feature>
<dbReference type="CDD" id="cd06263">
    <property type="entry name" value="MAM"/>
    <property type="match status" value="8"/>
</dbReference>
<dbReference type="SUPFAM" id="SSF49899">
    <property type="entry name" value="Concanavalin A-like lectins/glucanases"/>
    <property type="match status" value="9"/>
</dbReference>
<dbReference type="InterPro" id="IPR000998">
    <property type="entry name" value="MAM_dom"/>
</dbReference>
<dbReference type="GO" id="GO:0016020">
    <property type="term" value="C:membrane"/>
    <property type="evidence" value="ECO:0007669"/>
    <property type="project" value="InterPro"/>
</dbReference>
<dbReference type="GeneID" id="110982428"/>
<feature type="domain" description="MAM" evidence="1">
    <location>
        <begin position="358"/>
        <end position="518"/>
    </location>
</feature>
<feature type="domain" description="MAM" evidence="1">
    <location>
        <begin position="547"/>
        <end position="711"/>
    </location>
</feature>
<dbReference type="PANTHER" id="PTHR23282:SF101">
    <property type="entry name" value="MAM DOMAIN-CONTAINING PROTEIN"/>
    <property type="match status" value="1"/>
</dbReference>
<reference evidence="3" key="1">
    <citation type="submission" date="2025-08" db="UniProtKB">
        <authorList>
            <consortium name="RefSeq"/>
        </authorList>
    </citation>
    <scope>IDENTIFICATION</scope>
</reference>
<name>A0A8B7YUY5_ACAPL</name>
<keyword evidence="2" id="KW-1185">Reference proteome</keyword>
<organism evidence="2 3">
    <name type="scientific">Acanthaster planci</name>
    <name type="common">Crown-of-thorns starfish</name>
    <dbReference type="NCBI Taxonomy" id="133434"/>
    <lineage>
        <taxon>Eukaryota</taxon>
        <taxon>Metazoa</taxon>
        <taxon>Echinodermata</taxon>
        <taxon>Eleutherozoa</taxon>
        <taxon>Asterozoa</taxon>
        <taxon>Asteroidea</taxon>
        <taxon>Valvatacea</taxon>
        <taxon>Valvatida</taxon>
        <taxon>Acanthasteridae</taxon>
        <taxon>Acanthaster</taxon>
    </lineage>
</organism>
<dbReference type="PANTHER" id="PTHR23282">
    <property type="entry name" value="APICAL ENDOSOMAL GLYCOPROTEIN PRECURSOR"/>
    <property type="match status" value="1"/>
</dbReference>
<proteinExistence type="predicted"/>
<dbReference type="RefSeq" id="XP_022096502.1">
    <property type="nucleotide sequence ID" value="XM_022240810.1"/>
</dbReference>
<dbReference type="Gene3D" id="2.60.120.200">
    <property type="match status" value="9"/>
</dbReference>
<feature type="domain" description="MAM" evidence="1">
    <location>
        <begin position="1080"/>
        <end position="1242"/>
    </location>
</feature>
<feature type="domain" description="MAM" evidence="1">
    <location>
        <begin position="1408"/>
        <end position="1457"/>
    </location>
</feature>
<dbReference type="PROSITE" id="PS50060">
    <property type="entry name" value="MAM_2"/>
    <property type="match status" value="9"/>
</dbReference>
<feature type="domain" description="MAM" evidence="1">
    <location>
        <begin position="193"/>
        <end position="356"/>
    </location>
</feature>
<dbReference type="InterPro" id="IPR013320">
    <property type="entry name" value="ConA-like_dom_sf"/>
</dbReference>
<gene>
    <name evidence="3" type="primary">LOC110982428</name>
</gene>
<dbReference type="OMA" id="AYVILEC"/>
<accession>A0A8B7YUY5</accession>
<sequence>MCSVKASQASSQNTFNCAFESGFCGWAQATDDDGDFDRNQGSTPTWNTGPSSDHTTGTGYYAYMEGTGKGWNNKLRLVSPDVTVVPSSGVKCVRFWYHIYGVLSGSLYVYTSSDGTAGNLGSAIFQRIGSQGDQWLEAGLDVTSSVSPFKVVFEAQRGLLDTSDIALDDVELLDGYCSQVVITPTSSTIPSLRECDFEDPSICGFTQDTNDNFNWQRKNGQASSGTTGPKTDHTTETTAGYYMYIDSQSRQVGDLARLSSPFFPSTNGECLEIYFYMYGANVGTLNIYLVEKGGDPTKQIPDWTRTGNQDDRWLMARMAAFTTLDYQVVLEATVGGTSLAVIAIDDLRIVSGSCQMHGDCSFESNSLCGWIQDTIDQIDWLLKTGAKGSGPKSDHTMEDNTGWYIYLDAASAQIGNEAYLSWFENGVADPTTVRCLTFWYYMSGANTGTLAIKREDVTTDVKWELSGEQGSSWNFGQITIQQSFSLIIIIAGKVTSTLSSGNDIAVDDIILTDNFCPTMPPGAGVGTPVTPSPATTNPPVVIPPGPANCDFEAGTFCSFTSDSTADFNWVLRQGPASTSGHTGPKYDHTKRDATGYYALADASGNLDKKARLMSGDVPSPGGSDNCLTFWYYMYGDRVANLNVYLQQQGSGLGKPFWMRTASQGEHWIMASVELAKLTNTYKVVFEGVTGKGSGSDIAIDDIMVASNACPIPTKTPGGHPLSCDFEQGFVPCGWSQEDSTSGNDNFDWGLGSGNTVTFGTGPAFDHTLGTGSGTYLYINASPQKDGDKAWIKTGTYPPAQGHCLEFYYHMRGIHIGRLNVFLKENDKYSHYYFTINGNLGEIWNVGRFPFVAYSDYQVVFEATVGNGDQGDIAIDDVEIFSGTCPPIDSCNFDDASSCTWVNDLTTDTFDWIDGAGGTPSFNTGPSVDHTYGTAQGLYKYIEASYPKKKGDFAIFKSQALPSTTSSGRCLTFWYHMYGNDIGELQVISENPADGLTTTFWKLGGQNLGDFWLEGQMPVSNPNPYKMQFKGVIGASYEGDIALDDIEFKDTLCGVYPSNADTGATLPTHPPPPTTVWPATYDCDFEQDMCSYTDATDDDFDWRRLSGATGSSQTGPSVDHTLGTSAGYYIYIEVSFQSSGDKARLESPIITASTTPKCLTFWYHMYGDHINQLNVYTRDAGSTALGPAKWTRKGTRDDQWYVGDMMGTSTAGYQIIFEGIAGNSYRGDIALDDITVTNGLCPVRDLCEFEDTHLCQYSQETANDDFDWTQNSGPTPTANTGPKVDHTYQTAAGKYMYAQAQGHISQKAQLISPEYKIQTGINTHCFTFNYHMFGDQMGTLNIKSKTFNTEKLVWSQQGNNGDQWYEDYFEVSEVLAFRLIFEAVIGSGPRSDIAIDDISHSIGSCPKNTMCDFESGQCDWTNDQGDDFDWVTLKGSTYSSYTGPSIDHTHGTKDGKRI</sequence>
<dbReference type="Proteomes" id="UP000694845">
    <property type="component" value="Unplaced"/>
</dbReference>
<dbReference type="InterPro" id="IPR051560">
    <property type="entry name" value="MAM_domain-containing"/>
</dbReference>